<dbReference type="SFLD" id="SFLDS00029">
    <property type="entry name" value="Radical_SAM"/>
    <property type="match status" value="1"/>
</dbReference>
<dbReference type="EMBL" id="VOGB01000004">
    <property type="protein sequence ID" value="MQM72834.1"/>
    <property type="molecule type" value="Genomic_DNA"/>
</dbReference>
<dbReference type="Gene3D" id="3.80.30.20">
    <property type="entry name" value="tm_1862 like domain"/>
    <property type="match status" value="1"/>
</dbReference>
<keyword evidence="3" id="KW-1185">Reference proteome</keyword>
<reference evidence="2" key="1">
    <citation type="journal article" date="2020" name="Appl. Environ. Microbiol.">
        <title>Medium-Chain Fatty Acid Synthesis by 'Candidatus Weimeria bifida' gen. nov., sp. nov., and 'Candidatus Pseudoramibacter fermentans' sp. nov.</title>
        <authorList>
            <person name="Scarborough M.J."/>
            <person name="Myers K.S."/>
            <person name="Donohue T.J."/>
            <person name="Noguera D.R."/>
        </authorList>
    </citation>
    <scope>NUCLEOTIDE SEQUENCE</scope>
    <source>
        <strain evidence="2">EUB1.1</strain>
    </source>
</reference>
<dbReference type="InterPro" id="IPR023862">
    <property type="entry name" value="CHP03960_rSAM"/>
</dbReference>
<dbReference type="GO" id="GO:0003824">
    <property type="term" value="F:catalytic activity"/>
    <property type="evidence" value="ECO:0007669"/>
    <property type="project" value="InterPro"/>
</dbReference>
<organism evidence="2 3">
    <name type="scientific">Candidatus Pseudoramibacter fermentans</name>
    <dbReference type="NCBI Taxonomy" id="2594427"/>
    <lineage>
        <taxon>Bacteria</taxon>
        <taxon>Bacillati</taxon>
        <taxon>Bacillota</taxon>
        <taxon>Clostridia</taxon>
        <taxon>Eubacteriales</taxon>
        <taxon>Eubacteriaceae</taxon>
        <taxon>Pseudoramibacter</taxon>
    </lineage>
</organism>
<protein>
    <submittedName>
        <fullName evidence="2">TIGR03960 family B12-binding radical SAM protein</fullName>
    </submittedName>
</protein>
<feature type="domain" description="Radical SAM core" evidence="1">
    <location>
        <begin position="260"/>
        <end position="502"/>
    </location>
</feature>
<dbReference type="Pfam" id="PF04055">
    <property type="entry name" value="Radical_SAM"/>
    <property type="match status" value="1"/>
</dbReference>
<proteinExistence type="predicted"/>
<comment type="caution">
    <text evidence="2">The sequence shown here is derived from an EMBL/GenBank/DDBJ whole genome shotgun (WGS) entry which is preliminary data.</text>
</comment>
<accession>A0A6L5GRH3</accession>
<dbReference type="NCBIfam" id="TIGR03960">
    <property type="entry name" value="rSAM_fuse_unch"/>
    <property type="match status" value="1"/>
</dbReference>
<sequence>MTNNKEFIENYILPRVKKPITYQGNEINSIHKDLNRVSVRFAFAFPDTYEIGMSHLGMKILYSLINAVPEFYCERVFAPWLDMEAQLRENHVPLYALESMDPIKSFDFIGFTLQYEMSYTNVLNMLDLAGLPILASNRSDDDPIVIGGGPCVCNPEPLASFFDCFLIGEGEEQLLEILKDYEQYKKQSKNFSKQDWLIHIAQTYEGIYVPSLYEASYFDDGTLSDFYPIVPNIPKVIKKQFIKDLNRVYYPKELVMPYHESVQDRIPYEIFRGCGRGCRFCQAGMIYRPIRDKSVDCIEEGIQTLLDTTGYDEITLLSLSTSDYPHIEELAADLLNKYKDKHITVSLPSLRLDSVSADVLEQLQTARKTGLTFAPEAGTQRLRDVINKNVTEENLMQTATNFFDRGWNRIKLYFMLGLPTETLEDIEGIADLAEKVVERYDNTIDSNRRKRCQVTVSTSGFVPKPFTPFQWFGQNSIEQFKEKQTYLKQRITNKRIKYNWSEPILSFYEAVLARGDRRLGKVLQRAWELGCKFDSWHECFQQDAWEQAFNDTGMDSAFYANRHRDLDEKFPWDFIDMGVSKSFLIKDLDRAQAASSTPYCRKGCANCGIMQFDPKWRCHS</sequence>
<dbReference type="InterPro" id="IPR058240">
    <property type="entry name" value="rSAM_sf"/>
</dbReference>
<evidence type="ECO:0000313" key="3">
    <source>
        <dbReference type="Proteomes" id="UP000473648"/>
    </source>
</evidence>
<dbReference type="Gene3D" id="3.40.50.280">
    <property type="entry name" value="Cobalamin-binding domain"/>
    <property type="match status" value="1"/>
</dbReference>
<dbReference type="SFLD" id="SFLDG01082">
    <property type="entry name" value="B12-binding_domain_containing"/>
    <property type="match status" value="1"/>
</dbReference>
<dbReference type="InterPro" id="IPR007197">
    <property type="entry name" value="rSAM"/>
</dbReference>
<evidence type="ECO:0000259" key="1">
    <source>
        <dbReference type="PROSITE" id="PS51918"/>
    </source>
</evidence>
<dbReference type="InterPro" id="IPR006638">
    <property type="entry name" value="Elp3/MiaA/NifB-like_rSAM"/>
</dbReference>
<dbReference type="InterPro" id="IPR045784">
    <property type="entry name" value="Radical_SAM_N2"/>
</dbReference>
<dbReference type="Pfam" id="PF19864">
    <property type="entry name" value="Radical_SAM_N2"/>
    <property type="match status" value="1"/>
</dbReference>
<dbReference type="AlphaFoldDB" id="A0A6L5GRH3"/>
<name>A0A6L5GRH3_9FIRM</name>
<gene>
    <name evidence="2" type="ORF">FRC53_05305</name>
</gene>
<dbReference type="Proteomes" id="UP000473648">
    <property type="component" value="Unassembled WGS sequence"/>
</dbReference>
<dbReference type="PANTHER" id="PTHR42731">
    <property type="entry name" value="SLL1084 PROTEIN"/>
    <property type="match status" value="1"/>
</dbReference>
<evidence type="ECO:0000313" key="2">
    <source>
        <dbReference type="EMBL" id="MQM72834.1"/>
    </source>
</evidence>
<dbReference type="CDD" id="cd01335">
    <property type="entry name" value="Radical_SAM"/>
    <property type="match status" value="1"/>
</dbReference>
<dbReference type="PROSITE" id="PS51918">
    <property type="entry name" value="RADICAL_SAM"/>
    <property type="match status" value="1"/>
</dbReference>
<dbReference type="InterPro" id="IPR023404">
    <property type="entry name" value="rSAM_horseshoe"/>
</dbReference>
<dbReference type="GO" id="GO:0051536">
    <property type="term" value="F:iron-sulfur cluster binding"/>
    <property type="evidence" value="ECO:0007669"/>
    <property type="project" value="InterPro"/>
</dbReference>
<dbReference type="PANTHER" id="PTHR42731:SF1">
    <property type="entry name" value="RADICAL SAM DOMAIN PROTEIN"/>
    <property type="match status" value="1"/>
</dbReference>
<dbReference type="SMART" id="SM00729">
    <property type="entry name" value="Elp3"/>
    <property type="match status" value="1"/>
</dbReference>
<dbReference type="SUPFAM" id="SSF102114">
    <property type="entry name" value="Radical SAM enzymes"/>
    <property type="match status" value="1"/>
</dbReference>